<dbReference type="FunFam" id="1.10.940.10:FF:000006">
    <property type="entry name" value="16S rRNA (Cytosine(967)-C(5))-methyltransferase RsmB"/>
    <property type="match status" value="1"/>
</dbReference>
<feature type="binding site" evidence="14">
    <location>
        <position position="327"/>
    </location>
    <ligand>
        <name>S-adenosyl-L-methionine</name>
        <dbReference type="ChEBI" id="CHEBI:59789"/>
    </ligand>
</feature>
<dbReference type="InterPro" id="IPR049560">
    <property type="entry name" value="MeTrfase_RsmB-F_NOP2_cat"/>
</dbReference>
<sequence>MSGNIPGRSSGKGQQANGNSSGREGNRRPNSGKSGGASRSQQPKTSARTLAVKVLSAVEQDGAYSNLELNRRLKEADLSPADAGLATELVYGTIARLNTLDYFLERYVAKGVSKLQPWVRSLLRISVYQMIYLDRIPEHAVVSEAVNLAKKLGHQGISGMVNGVLRNMIRNRDELRIPEHLPAAERISLEHSHPLWMVERWIAQYGEETAEAICRANNEPPAVSVRVNTTMTTREKLMHEMTSTGAVVEASQLSSDGILVRSGGNMALTSWYRDGLFSVQDESSMLVAEAVAPEVDQLVLDCCAAPGGKTAHMAEKMQDRGRIVANDVHAHKRQLILDQAERLGLTCIDAVTGDALDLNERYPEASFDRILLDAPCSGLGVIRRKPDVKWTKTVKDIEDIAGLQRELLDHVAPLLKPGGILVYSTCTIEPAENEDMVADFLNRHPEYSPAEASVWSESETANLKVVNGGIQILPQYAHSDGFFIARLTKTVE</sequence>
<keyword evidence="7 14" id="KW-0489">Methyltransferase</keyword>
<dbReference type="InterPro" id="IPR023267">
    <property type="entry name" value="RCMT"/>
</dbReference>
<comment type="catalytic activity">
    <reaction evidence="13">
        <text>cytidine(967) in 16S rRNA + S-adenosyl-L-methionine = 5-methylcytidine(967) in 16S rRNA + S-adenosyl-L-homocysteine + H(+)</text>
        <dbReference type="Rhea" id="RHEA:42748"/>
        <dbReference type="Rhea" id="RHEA-COMP:10219"/>
        <dbReference type="Rhea" id="RHEA-COMP:10220"/>
        <dbReference type="ChEBI" id="CHEBI:15378"/>
        <dbReference type="ChEBI" id="CHEBI:57856"/>
        <dbReference type="ChEBI" id="CHEBI:59789"/>
        <dbReference type="ChEBI" id="CHEBI:74483"/>
        <dbReference type="ChEBI" id="CHEBI:82748"/>
        <dbReference type="EC" id="2.1.1.176"/>
    </reaction>
</comment>
<dbReference type="Gene3D" id="3.40.50.150">
    <property type="entry name" value="Vaccinia Virus protein VP39"/>
    <property type="match status" value="1"/>
</dbReference>
<evidence type="ECO:0000256" key="7">
    <source>
        <dbReference type="ARBA" id="ARBA00022603"/>
    </source>
</evidence>
<dbReference type="InterPro" id="IPR001678">
    <property type="entry name" value="MeTrfase_RsmB-F_NOP2_dom"/>
</dbReference>
<keyword evidence="6" id="KW-0698">rRNA processing</keyword>
<dbReference type="GO" id="GO:0003723">
    <property type="term" value="F:RNA binding"/>
    <property type="evidence" value="ECO:0007669"/>
    <property type="project" value="UniProtKB-UniRule"/>
</dbReference>
<evidence type="ECO:0000313" key="18">
    <source>
        <dbReference type="Proteomes" id="UP001364764"/>
    </source>
</evidence>
<feature type="domain" description="SAM-dependent MTase RsmB/NOP-type" evidence="16">
    <location>
        <begin position="213"/>
        <end position="490"/>
    </location>
</feature>
<dbReference type="Pfam" id="PF01189">
    <property type="entry name" value="Methyltr_RsmB-F"/>
    <property type="match status" value="1"/>
</dbReference>
<name>A0ABD8ANI4_PAEAM</name>
<evidence type="ECO:0000256" key="4">
    <source>
        <dbReference type="ARBA" id="ARBA00012140"/>
    </source>
</evidence>
<evidence type="ECO:0000256" key="10">
    <source>
        <dbReference type="ARBA" id="ARBA00022884"/>
    </source>
</evidence>
<dbReference type="Pfam" id="PF22458">
    <property type="entry name" value="RsmF-B_ferredox"/>
    <property type="match status" value="1"/>
</dbReference>
<evidence type="ECO:0000256" key="14">
    <source>
        <dbReference type="PROSITE-ProRule" id="PRU01023"/>
    </source>
</evidence>
<feature type="region of interest" description="Disordered" evidence="15">
    <location>
        <begin position="1"/>
        <end position="46"/>
    </location>
</feature>
<dbReference type="EC" id="2.1.1.176" evidence="4"/>
<dbReference type="InterPro" id="IPR006027">
    <property type="entry name" value="NusB_RsmB_TIM44"/>
</dbReference>
<evidence type="ECO:0000256" key="11">
    <source>
        <dbReference type="ARBA" id="ARBA00030399"/>
    </source>
</evidence>
<evidence type="ECO:0000256" key="5">
    <source>
        <dbReference type="ARBA" id="ARBA00022490"/>
    </source>
</evidence>
<dbReference type="FunFam" id="3.30.70.1170:FF:000003">
    <property type="entry name" value="16S rRNA (Cytosine(967)-C(5))-methyltransferase RsmB"/>
    <property type="match status" value="1"/>
</dbReference>
<comment type="similarity">
    <text evidence="3 14">Belongs to the class I-like SAM-binding methyltransferase superfamily. RsmB/NOP family.</text>
</comment>
<evidence type="ECO:0000256" key="9">
    <source>
        <dbReference type="ARBA" id="ARBA00022691"/>
    </source>
</evidence>
<evidence type="ECO:0000256" key="1">
    <source>
        <dbReference type="ARBA" id="ARBA00002724"/>
    </source>
</evidence>
<evidence type="ECO:0000256" key="8">
    <source>
        <dbReference type="ARBA" id="ARBA00022679"/>
    </source>
</evidence>
<feature type="binding site" evidence="14">
    <location>
        <position position="354"/>
    </location>
    <ligand>
        <name>S-adenosyl-L-methionine</name>
        <dbReference type="ChEBI" id="CHEBI:59789"/>
    </ligand>
</feature>
<dbReference type="CDD" id="cd02440">
    <property type="entry name" value="AdoMet_MTases"/>
    <property type="match status" value="1"/>
</dbReference>
<evidence type="ECO:0000259" key="16">
    <source>
        <dbReference type="PROSITE" id="PS51686"/>
    </source>
</evidence>
<dbReference type="PROSITE" id="PS01153">
    <property type="entry name" value="NOL1_NOP2_SUN"/>
    <property type="match status" value="1"/>
</dbReference>
<evidence type="ECO:0000256" key="13">
    <source>
        <dbReference type="ARBA" id="ARBA00047283"/>
    </source>
</evidence>
<comment type="subcellular location">
    <subcellularLocation>
        <location evidence="2">Cytoplasm</location>
    </subcellularLocation>
</comment>
<dbReference type="AlphaFoldDB" id="A0ABD8ANI4"/>
<keyword evidence="8 14" id="KW-0808">Transferase</keyword>
<evidence type="ECO:0000256" key="3">
    <source>
        <dbReference type="ARBA" id="ARBA00007494"/>
    </source>
</evidence>
<reference evidence="17 18" key="1">
    <citation type="submission" date="2024-02" db="EMBL/GenBank/DDBJ databases">
        <title>Complete sequences of two Paenibacillus sp. strains and one Lysinibacillus strain isolated from the environment on STAA medium highlight biotechnological potential.</title>
        <authorList>
            <person name="Attere S.A."/>
            <person name="Piche L.C."/>
            <person name="Intertaglia L."/>
            <person name="Lami R."/>
            <person name="Charette S.J."/>
            <person name="Vincent A.T."/>
        </authorList>
    </citation>
    <scope>NUCLEOTIDE SEQUENCE [LARGE SCALE GENOMIC DNA]</scope>
    <source>
        <strain evidence="17 18">Y5S-7</strain>
    </source>
</reference>
<dbReference type="GO" id="GO:0008168">
    <property type="term" value="F:methyltransferase activity"/>
    <property type="evidence" value="ECO:0007669"/>
    <property type="project" value="UniProtKB-KW"/>
</dbReference>
<dbReference type="Pfam" id="PF01029">
    <property type="entry name" value="NusB"/>
    <property type="match status" value="1"/>
</dbReference>
<organism evidence="17 18">
    <name type="scientific">Paenibacillus amylolyticus</name>
    <dbReference type="NCBI Taxonomy" id="1451"/>
    <lineage>
        <taxon>Bacteria</taxon>
        <taxon>Bacillati</taxon>
        <taxon>Bacillota</taxon>
        <taxon>Bacilli</taxon>
        <taxon>Bacillales</taxon>
        <taxon>Paenibacillaceae</taxon>
        <taxon>Paenibacillus</taxon>
    </lineage>
</organism>
<feature type="compositionally biased region" description="Polar residues" evidence="15">
    <location>
        <begin position="11"/>
        <end position="46"/>
    </location>
</feature>
<dbReference type="GO" id="GO:0006364">
    <property type="term" value="P:rRNA processing"/>
    <property type="evidence" value="ECO:0007669"/>
    <property type="project" value="UniProtKB-KW"/>
</dbReference>
<dbReference type="Proteomes" id="UP001364764">
    <property type="component" value="Chromosome"/>
</dbReference>
<dbReference type="PANTHER" id="PTHR22807">
    <property type="entry name" value="NOP2 YEAST -RELATED NOL1/NOP2/FMU SUN DOMAIN-CONTAINING"/>
    <property type="match status" value="1"/>
</dbReference>
<evidence type="ECO:0000313" key="17">
    <source>
        <dbReference type="EMBL" id="WWP18846.1"/>
    </source>
</evidence>
<dbReference type="InterPro" id="IPR029063">
    <property type="entry name" value="SAM-dependent_MTases_sf"/>
</dbReference>
<proteinExistence type="inferred from homology"/>
<dbReference type="InterPro" id="IPR004573">
    <property type="entry name" value="rRNA_ssu_MeTfrase_B"/>
</dbReference>
<evidence type="ECO:0000256" key="15">
    <source>
        <dbReference type="SAM" id="MobiDB-lite"/>
    </source>
</evidence>
<dbReference type="FunFam" id="3.40.50.150:FF:000257">
    <property type="entry name" value="16S rRNA methyltransferase"/>
    <property type="match status" value="1"/>
</dbReference>
<dbReference type="NCBIfam" id="NF011494">
    <property type="entry name" value="PRK14902.1"/>
    <property type="match status" value="1"/>
</dbReference>
<dbReference type="RefSeq" id="WP_338706540.1">
    <property type="nucleotide sequence ID" value="NZ_CP145892.1"/>
</dbReference>
<gene>
    <name evidence="17" type="primary">rsmB</name>
    <name evidence="17" type="ORF">V6668_20375</name>
</gene>
<dbReference type="GeneID" id="93477874"/>
<keyword evidence="10 14" id="KW-0694">RNA-binding</keyword>
<dbReference type="GO" id="GO:0032259">
    <property type="term" value="P:methylation"/>
    <property type="evidence" value="ECO:0007669"/>
    <property type="project" value="UniProtKB-KW"/>
</dbReference>
<feature type="binding site" evidence="14">
    <location>
        <begin position="303"/>
        <end position="309"/>
    </location>
    <ligand>
        <name>S-adenosyl-L-methionine</name>
        <dbReference type="ChEBI" id="CHEBI:59789"/>
    </ligand>
</feature>
<dbReference type="InterPro" id="IPR035926">
    <property type="entry name" value="NusB-like_sf"/>
</dbReference>
<dbReference type="PRINTS" id="PR02008">
    <property type="entry name" value="RCMTFAMILY"/>
</dbReference>
<comment type="function">
    <text evidence="1">Specifically methylates the cytosine at position 967 (m5C967) of 16S rRNA.</text>
</comment>
<evidence type="ECO:0000256" key="2">
    <source>
        <dbReference type="ARBA" id="ARBA00004496"/>
    </source>
</evidence>
<evidence type="ECO:0000256" key="12">
    <source>
        <dbReference type="ARBA" id="ARBA00031088"/>
    </source>
</evidence>
<dbReference type="GO" id="GO:0005737">
    <property type="term" value="C:cytoplasm"/>
    <property type="evidence" value="ECO:0007669"/>
    <property type="project" value="UniProtKB-SubCell"/>
</dbReference>
<dbReference type="InterPro" id="IPR054728">
    <property type="entry name" value="RsmB-like_ferredoxin"/>
</dbReference>
<dbReference type="Gene3D" id="1.10.940.10">
    <property type="entry name" value="NusB-like"/>
    <property type="match status" value="1"/>
</dbReference>
<dbReference type="SUPFAM" id="SSF53335">
    <property type="entry name" value="S-adenosyl-L-methionine-dependent methyltransferases"/>
    <property type="match status" value="1"/>
</dbReference>
<feature type="binding site" evidence="14">
    <location>
        <position position="373"/>
    </location>
    <ligand>
        <name>S-adenosyl-L-methionine</name>
        <dbReference type="ChEBI" id="CHEBI:59789"/>
    </ligand>
</feature>
<dbReference type="SUPFAM" id="SSF48013">
    <property type="entry name" value="NusB-like"/>
    <property type="match status" value="1"/>
</dbReference>
<keyword evidence="5" id="KW-0963">Cytoplasm</keyword>
<dbReference type="Gene3D" id="3.30.70.1170">
    <property type="entry name" value="Sun protein, domain 3"/>
    <property type="match status" value="1"/>
</dbReference>
<dbReference type="NCBIfam" id="TIGR00563">
    <property type="entry name" value="rsmB"/>
    <property type="match status" value="1"/>
</dbReference>
<dbReference type="InterPro" id="IPR018314">
    <property type="entry name" value="RsmB/NOL1/NOP2-like_CS"/>
</dbReference>
<protein>
    <recommendedName>
        <fullName evidence="4">16S rRNA (cytosine(967)-C(5))-methyltransferase</fullName>
        <ecNumber evidence="4">2.1.1.176</ecNumber>
    </recommendedName>
    <alternativeName>
        <fullName evidence="11">16S rRNA m5C967 methyltransferase</fullName>
    </alternativeName>
    <alternativeName>
        <fullName evidence="12">rRNA (cytosine-C(5)-)-methyltransferase RsmB</fullName>
    </alternativeName>
</protein>
<evidence type="ECO:0000256" key="6">
    <source>
        <dbReference type="ARBA" id="ARBA00022552"/>
    </source>
</evidence>
<keyword evidence="9 14" id="KW-0949">S-adenosyl-L-methionine</keyword>
<accession>A0ABD8ANI4</accession>
<dbReference type="PANTHER" id="PTHR22807:SF53">
    <property type="entry name" value="RIBOSOMAL RNA SMALL SUBUNIT METHYLTRANSFERASE B-RELATED"/>
    <property type="match status" value="1"/>
</dbReference>
<dbReference type="PROSITE" id="PS51686">
    <property type="entry name" value="SAM_MT_RSMB_NOP"/>
    <property type="match status" value="1"/>
</dbReference>
<feature type="active site" description="Nucleophile" evidence="14">
    <location>
        <position position="426"/>
    </location>
</feature>
<dbReference type="EMBL" id="CP145892">
    <property type="protein sequence ID" value="WWP18846.1"/>
    <property type="molecule type" value="Genomic_DNA"/>
</dbReference>